<accession>A0A1B6EBL9</accession>
<protein>
    <submittedName>
        <fullName evidence="1">Uncharacterized protein</fullName>
    </submittedName>
</protein>
<gene>
    <name evidence="1" type="ORF">g.45654</name>
</gene>
<dbReference type="EMBL" id="GEDC01002001">
    <property type="protein sequence ID" value="JAS35297.1"/>
    <property type="molecule type" value="Transcribed_RNA"/>
</dbReference>
<sequence length="135" mass="15827">GDMVEANQRLDNAPWQNEDWFPRKVDKGSQVKLTEVPLRMVKFTLKKITPMKDMLNRKAKKRPSQVRLPKTVTKFTLTKIIPTKDILNRKADMRPPRKLVKFTNKVTPKMNMLYRMADRRPPHVRPLGNVAKIHS</sequence>
<name>A0A1B6EBL9_9HEMI</name>
<evidence type="ECO:0000313" key="1">
    <source>
        <dbReference type="EMBL" id="JAS35297.1"/>
    </source>
</evidence>
<feature type="non-terminal residue" evidence="1">
    <location>
        <position position="1"/>
    </location>
</feature>
<proteinExistence type="predicted"/>
<reference evidence="1" key="1">
    <citation type="submission" date="2015-12" db="EMBL/GenBank/DDBJ databases">
        <title>De novo transcriptome assembly of four potential Pierce s Disease insect vectors from Arizona vineyards.</title>
        <authorList>
            <person name="Tassone E.E."/>
        </authorList>
    </citation>
    <scope>NUCLEOTIDE SEQUENCE</scope>
</reference>
<organism evidence="1">
    <name type="scientific">Clastoptera arizonana</name>
    <name type="common">Arizona spittle bug</name>
    <dbReference type="NCBI Taxonomy" id="38151"/>
    <lineage>
        <taxon>Eukaryota</taxon>
        <taxon>Metazoa</taxon>
        <taxon>Ecdysozoa</taxon>
        <taxon>Arthropoda</taxon>
        <taxon>Hexapoda</taxon>
        <taxon>Insecta</taxon>
        <taxon>Pterygota</taxon>
        <taxon>Neoptera</taxon>
        <taxon>Paraneoptera</taxon>
        <taxon>Hemiptera</taxon>
        <taxon>Auchenorrhyncha</taxon>
        <taxon>Cercopoidea</taxon>
        <taxon>Clastopteridae</taxon>
        <taxon>Clastoptera</taxon>
    </lineage>
</organism>
<dbReference type="AlphaFoldDB" id="A0A1B6EBL9"/>